<evidence type="ECO:0000256" key="1">
    <source>
        <dbReference type="SAM" id="MobiDB-lite"/>
    </source>
</evidence>
<organism evidence="2 3">
    <name type="scientific">Zancudomyces culisetae</name>
    <name type="common">Gut fungus</name>
    <name type="synonym">Smittium culisetae</name>
    <dbReference type="NCBI Taxonomy" id="1213189"/>
    <lineage>
        <taxon>Eukaryota</taxon>
        <taxon>Fungi</taxon>
        <taxon>Fungi incertae sedis</taxon>
        <taxon>Zoopagomycota</taxon>
        <taxon>Kickxellomycotina</taxon>
        <taxon>Harpellomycetes</taxon>
        <taxon>Harpellales</taxon>
        <taxon>Legeriomycetaceae</taxon>
        <taxon>Zancudomyces</taxon>
    </lineage>
</organism>
<dbReference type="InterPro" id="IPR014721">
    <property type="entry name" value="Ribsml_uS5_D2-typ_fold_subgr"/>
</dbReference>
<dbReference type="Gene3D" id="3.30.230.10">
    <property type="match status" value="1"/>
</dbReference>
<accession>A0A1R1PTN3</accession>
<keyword evidence="3" id="KW-1185">Reference proteome</keyword>
<proteinExistence type="predicted"/>
<dbReference type="EMBL" id="LSSK01000208">
    <property type="protein sequence ID" value="OMH84355.1"/>
    <property type="molecule type" value="Genomic_DNA"/>
</dbReference>
<protein>
    <submittedName>
        <fullName evidence="2">Uncharacterized protein</fullName>
    </submittedName>
</protein>
<feature type="region of interest" description="Disordered" evidence="1">
    <location>
        <begin position="395"/>
        <end position="428"/>
    </location>
</feature>
<feature type="compositionally biased region" description="Basic residues" evidence="1">
    <location>
        <begin position="408"/>
        <end position="419"/>
    </location>
</feature>
<reference evidence="3" key="1">
    <citation type="submission" date="2017-01" db="EMBL/GenBank/DDBJ databases">
        <authorList>
            <person name="Wang Y."/>
            <person name="White M."/>
            <person name="Kvist S."/>
            <person name="Moncalvo J.-M."/>
        </authorList>
    </citation>
    <scope>NUCLEOTIDE SEQUENCE [LARGE SCALE GENOMIC DNA]</scope>
    <source>
        <strain evidence="3">COL-18-3</strain>
    </source>
</reference>
<feature type="compositionally biased region" description="Low complexity" evidence="1">
    <location>
        <begin position="397"/>
        <end position="407"/>
    </location>
</feature>
<comment type="caution">
    <text evidence="2">The sequence shown here is derived from an EMBL/GenBank/DDBJ whole genome shotgun (WGS) entry which is preliminary data.</text>
</comment>
<feature type="region of interest" description="Disordered" evidence="1">
    <location>
        <begin position="294"/>
        <end position="325"/>
    </location>
</feature>
<sequence>MVTGYYFNYPHVRFMLEEKSLANKNARESSSVVKTWQCFGGNGPTSDSTELRMASMISSVYGKSNKTHFLSIVQEKNSNQVAPTNQVNICFFTPEQRRMSVHNGTCGYYISVNRRPVTKVYVSSCLTNKKIEGASRNGNSGEDTSDFNKFFSILNSYIRDTCNLSGTLSSKIVCVIQFSIDRGCVDVNLSAKKDLVAIVDQDIMTFFTLHLREKINNDKVTMPPVQSQQFEAVEKADELVQDRIAVNEKNSRHEESDDIGEVTLVSSSVDENVTGIPLDNLKTNTFSSVWKANMNSDSDSDSDSDTDTDADADADTTSNYSTGDPNVLDTFLFQKRSTNSSNKSHSTHIIAESIQTPLLNTQIFETVPQFQDPFLLIPSLTKLNSSANADTYNFANQQTSKQTLKQTQNHKKKQKKKNFSHSQPFNDRTSVPLAETCILDSTPLNSRKLNSNSTGRPAFLLSKFWHSSRFSRMPSTPKLAHFKHTLSERSSNPYFFESSKKQNDNVNYDHIKAAPTYQKPYLIPSPQALLPSPVPCAIKTINFSDLDPELRKCIVELLTQSTKYKNMSFSHDHSTYSLSKCSITVDTSPLVFL</sequence>
<evidence type="ECO:0000313" key="3">
    <source>
        <dbReference type="Proteomes" id="UP000188320"/>
    </source>
</evidence>
<name>A0A1R1PTN3_ZANCU</name>
<dbReference type="Proteomes" id="UP000188320">
    <property type="component" value="Unassembled WGS sequence"/>
</dbReference>
<gene>
    <name evidence="2" type="ORF">AX774_g2111</name>
</gene>
<dbReference type="AlphaFoldDB" id="A0A1R1PTN3"/>
<feature type="compositionally biased region" description="Acidic residues" evidence="1">
    <location>
        <begin position="298"/>
        <end position="314"/>
    </location>
</feature>
<evidence type="ECO:0000313" key="2">
    <source>
        <dbReference type="EMBL" id="OMH84355.1"/>
    </source>
</evidence>